<accession>A0ABT0D7C0</accession>
<protein>
    <recommendedName>
        <fullName evidence="2">histidine kinase</fullName>
        <ecNumber evidence="2">2.7.13.3</ecNumber>
    </recommendedName>
</protein>
<gene>
    <name evidence="9" type="ORF">MWN34_02870</name>
</gene>
<evidence type="ECO:0000256" key="6">
    <source>
        <dbReference type="ARBA" id="ARBA00022777"/>
    </source>
</evidence>
<dbReference type="Gene3D" id="3.30.450.20">
    <property type="entry name" value="PAS domain"/>
    <property type="match status" value="1"/>
</dbReference>
<dbReference type="InterPro" id="IPR036890">
    <property type="entry name" value="HATPase_C_sf"/>
</dbReference>
<keyword evidence="10" id="KW-1185">Reference proteome</keyword>
<feature type="domain" description="Signal transduction histidine kinase HWE region" evidence="8">
    <location>
        <begin position="165"/>
        <end position="247"/>
    </location>
</feature>
<dbReference type="PANTHER" id="PTHR41523:SF7">
    <property type="entry name" value="HISTIDINE KINASE"/>
    <property type="match status" value="1"/>
</dbReference>
<dbReference type="Pfam" id="PF07536">
    <property type="entry name" value="HWE_HK"/>
    <property type="match status" value="1"/>
</dbReference>
<dbReference type="GO" id="GO:0016301">
    <property type="term" value="F:kinase activity"/>
    <property type="evidence" value="ECO:0007669"/>
    <property type="project" value="UniProtKB-KW"/>
</dbReference>
<proteinExistence type="predicted"/>
<dbReference type="EMBL" id="JALKCH010000002">
    <property type="protein sequence ID" value="MCK0195845.1"/>
    <property type="molecule type" value="Genomic_DNA"/>
</dbReference>
<keyword evidence="3" id="KW-0597">Phosphoprotein</keyword>
<dbReference type="Gene3D" id="3.30.565.10">
    <property type="entry name" value="Histidine kinase-like ATPase, C-terminal domain"/>
    <property type="match status" value="1"/>
</dbReference>
<comment type="catalytic activity">
    <reaction evidence="1">
        <text>ATP + protein L-histidine = ADP + protein N-phospho-L-histidine.</text>
        <dbReference type="EC" id="2.7.13.3"/>
    </reaction>
</comment>
<reference evidence="9 10" key="1">
    <citation type="submission" date="2022-04" db="EMBL/GenBank/DDBJ databases">
        <authorList>
            <person name="Grouzdev D.S."/>
            <person name="Pantiukh K.S."/>
            <person name="Krutkina M.S."/>
        </authorList>
    </citation>
    <scope>NUCLEOTIDE SEQUENCE [LARGE SCALE GENOMIC DNA]</scope>
    <source>
        <strain evidence="9 10">6x-1</strain>
    </source>
</reference>
<evidence type="ECO:0000259" key="8">
    <source>
        <dbReference type="SMART" id="SM00911"/>
    </source>
</evidence>
<evidence type="ECO:0000256" key="7">
    <source>
        <dbReference type="ARBA" id="ARBA00022840"/>
    </source>
</evidence>
<evidence type="ECO:0000256" key="2">
    <source>
        <dbReference type="ARBA" id="ARBA00012438"/>
    </source>
</evidence>
<comment type="caution">
    <text evidence="9">The sequence shown here is derived from an EMBL/GenBank/DDBJ whole genome shotgun (WGS) entry which is preliminary data.</text>
</comment>
<evidence type="ECO:0000256" key="1">
    <source>
        <dbReference type="ARBA" id="ARBA00000085"/>
    </source>
</evidence>
<keyword evidence="5" id="KW-0547">Nucleotide-binding</keyword>
<evidence type="ECO:0000256" key="5">
    <source>
        <dbReference type="ARBA" id="ARBA00022741"/>
    </source>
</evidence>
<evidence type="ECO:0000256" key="4">
    <source>
        <dbReference type="ARBA" id="ARBA00022679"/>
    </source>
</evidence>
<dbReference type="RefSeq" id="WP_247026286.1">
    <property type="nucleotide sequence ID" value="NZ_JALKCH010000002.1"/>
</dbReference>
<keyword evidence="4" id="KW-0808">Transferase</keyword>
<dbReference type="PANTHER" id="PTHR41523">
    <property type="entry name" value="TWO-COMPONENT SYSTEM SENSOR PROTEIN"/>
    <property type="match status" value="1"/>
</dbReference>
<keyword evidence="7" id="KW-0067">ATP-binding</keyword>
<dbReference type="EC" id="2.7.13.3" evidence="2"/>
<keyword evidence="6 9" id="KW-0418">Kinase</keyword>
<name>A0ABT0D7C0_9HYPH</name>
<organism evidence="9 10">
    <name type="scientific">Ancylobacter crimeensis</name>
    <dbReference type="NCBI Taxonomy" id="2579147"/>
    <lineage>
        <taxon>Bacteria</taxon>
        <taxon>Pseudomonadati</taxon>
        <taxon>Pseudomonadota</taxon>
        <taxon>Alphaproteobacteria</taxon>
        <taxon>Hyphomicrobiales</taxon>
        <taxon>Xanthobacteraceae</taxon>
        <taxon>Ancylobacter</taxon>
    </lineage>
</organism>
<sequence length="359" mass="37524">MSPPADAATDLPASVLTLSPAALYERIAAAVVASAGEAVLVCAREGIVTHANAAARQLAAQDPVGRPFAEAVPLVFPGANGLMAPDEIVAMALRGTPLQGLAAQLPNAEGAEASQNRDLLVNAVPLELIPGEAGEAGRAGGAIVTLVDLTPRREAERQRLLLMRELDHRVKNTLALVLSIGSRTAHHEETLEGFQRAFAGRIQALAAAHNLLADNSWSNLTLEDLVRTEIAPSSGTAAARVRTEGLDIAVAPRAAIAFGLVVHELTTNAVKFGALSVADGTVSLTRVAMPSEARNALVLEWREQGGPPVTAPGRRGFGQTVISRSLRYSGEGGAELSFEPDGVRCEIRIPAEDLRERVG</sequence>
<evidence type="ECO:0000313" key="10">
    <source>
        <dbReference type="Proteomes" id="UP001203284"/>
    </source>
</evidence>
<dbReference type="Proteomes" id="UP001203284">
    <property type="component" value="Unassembled WGS sequence"/>
</dbReference>
<evidence type="ECO:0000313" key="9">
    <source>
        <dbReference type="EMBL" id="MCK0195845.1"/>
    </source>
</evidence>
<dbReference type="InterPro" id="IPR011102">
    <property type="entry name" value="Sig_transdc_His_kinase_HWE"/>
</dbReference>
<evidence type="ECO:0000256" key="3">
    <source>
        <dbReference type="ARBA" id="ARBA00022553"/>
    </source>
</evidence>
<dbReference type="SMART" id="SM00911">
    <property type="entry name" value="HWE_HK"/>
    <property type="match status" value="1"/>
</dbReference>